<dbReference type="EMBL" id="WNHB01000001">
    <property type="protein sequence ID" value="MTT30525.1"/>
    <property type="molecule type" value="Genomic_DNA"/>
</dbReference>
<evidence type="ECO:0000313" key="2">
    <source>
        <dbReference type="Proteomes" id="UP000440978"/>
    </source>
</evidence>
<sequence>MTSFTFHAKGSWHGSWTGQGEIHTQGFHEKIAIDKSMNGLGMGTNPDELLLSALCSCYMMTLGIRLNHDNIPYENIQINSKGIVKKKDGLHFEKIELYPVLILKEKPTEQFEKDLYEMMYHAEFDCMIAKALKNNVTISINPEVTHI</sequence>
<dbReference type="InterPro" id="IPR003718">
    <property type="entry name" value="OsmC/Ohr_fam"/>
</dbReference>
<protein>
    <recommendedName>
        <fullName evidence="3">OsmC family peroxiredoxin</fullName>
    </recommendedName>
</protein>
<dbReference type="RefSeq" id="WP_155215784.1">
    <property type="nucleotide sequence ID" value="NZ_WNHB01000001.1"/>
</dbReference>
<keyword evidence="2" id="KW-1185">Reference proteome</keyword>
<evidence type="ECO:0008006" key="3">
    <source>
        <dbReference type="Google" id="ProtNLM"/>
    </source>
</evidence>
<dbReference type="PANTHER" id="PTHR42830">
    <property type="entry name" value="OSMOTICALLY INDUCIBLE FAMILY PROTEIN"/>
    <property type="match status" value="1"/>
</dbReference>
<dbReference type="AlphaFoldDB" id="A0A6N8CNU8"/>
<gene>
    <name evidence="1" type="ORF">GMB86_00665</name>
</gene>
<dbReference type="PANTHER" id="PTHR42830:SF2">
    <property type="entry name" value="OSMC_OHR FAMILY PROTEIN"/>
    <property type="match status" value="1"/>
</dbReference>
<comment type="caution">
    <text evidence="1">The sequence shown here is derived from an EMBL/GenBank/DDBJ whole genome shotgun (WGS) entry which is preliminary data.</text>
</comment>
<dbReference type="InterPro" id="IPR015946">
    <property type="entry name" value="KH_dom-like_a/b"/>
</dbReference>
<organism evidence="1 2">
    <name type="scientific">Terrilactibacillus tamarindi</name>
    <dbReference type="NCBI Taxonomy" id="2599694"/>
    <lineage>
        <taxon>Bacteria</taxon>
        <taxon>Bacillati</taxon>
        <taxon>Bacillota</taxon>
        <taxon>Bacilli</taxon>
        <taxon>Bacillales</taxon>
        <taxon>Bacillaceae</taxon>
        <taxon>Terrilactibacillus</taxon>
    </lineage>
</organism>
<dbReference type="SUPFAM" id="SSF82784">
    <property type="entry name" value="OsmC-like"/>
    <property type="match status" value="1"/>
</dbReference>
<dbReference type="InterPro" id="IPR052707">
    <property type="entry name" value="OsmC_Ohr_Peroxiredoxin"/>
</dbReference>
<evidence type="ECO:0000313" key="1">
    <source>
        <dbReference type="EMBL" id="MTT30525.1"/>
    </source>
</evidence>
<dbReference type="Pfam" id="PF02566">
    <property type="entry name" value="OsmC"/>
    <property type="match status" value="1"/>
</dbReference>
<dbReference type="InterPro" id="IPR036102">
    <property type="entry name" value="OsmC/Ohrsf"/>
</dbReference>
<name>A0A6N8CNU8_9BACI</name>
<dbReference type="Gene3D" id="3.30.300.20">
    <property type="match status" value="1"/>
</dbReference>
<accession>A0A6N8CNU8</accession>
<proteinExistence type="predicted"/>
<dbReference type="OrthoDB" id="2242871at2"/>
<dbReference type="Proteomes" id="UP000440978">
    <property type="component" value="Unassembled WGS sequence"/>
</dbReference>
<reference evidence="1 2" key="1">
    <citation type="submission" date="2019-11" db="EMBL/GenBank/DDBJ databases">
        <title>Terrilactibacillus tamarindus sp. nov. BCM23-1 isolated from bark of Tamarindus indica.</title>
        <authorList>
            <person name="Kingkaew E."/>
            <person name="Tanasupawat S."/>
        </authorList>
    </citation>
    <scope>NUCLEOTIDE SEQUENCE [LARGE SCALE GENOMIC DNA]</scope>
    <source>
        <strain evidence="1 2">BCM23-1</strain>
    </source>
</reference>